<dbReference type="KEGG" id="sind:105160786"/>
<dbReference type="PANTHER" id="PTHR37758">
    <property type="entry name" value="OS03G0334300 PROTEIN"/>
    <property type="match status" value="1"/>
</dbReference>
<dbReference type="PANTHER" id="PTHR37758:SF1">
    <property type="entry name" value="OS03G0334300 PROTEIN"/>
    <property type="match status" value="1"/>
</dbReference>
<evidence type="ECO:0000313" key="2">
    <source>
        <dbReference type="RefSeq" id="XP_011076576.1"/>
    </source>
</evidence>
<dbReference type="AlphaFoldDB" id="A0A6I9T3E7"/>
<proteinExistence type="predicted"/>
<accession>A0A6I9T3E7</accession>
<name>A0A6I9T3E7_SESIN</name>
<dbReference type="GeneID" id="105160786"/>
<dbReference type="Proteomes" id="UP000504604">
    <property type="component" value="Linkage group LG4"/>
</dbReference>
<dbReference type="InParanoid" id="A0A6I9T3E7"/>
<dbReference type="RefSeq" id="XP_011076576.1">
    <property type="nucleotide sequence ID" value="XM_011078274.2"/>
</dbReference>
<keyword evidence="1" id="KW-1185">Reference proteome</keyword>
<sequence length="177" mass="20060">MGFGWLCRVPILPRIIKPSPFDWIPYLYSSRISGQTRMEAAVSHVKAVSPPSIYRTKILFSCPCIVSFPVQDHQTFLQKQGVVSCGRLHKLKCAKEGSVSEVEKQLMMEEEELIGIRKLNDKCKGISGIVELLECLEREAIMGEDEGREPTDYNRRAQIFDKSSRVFQALKQSTSAH</sequence>
<organism evidence="1 2">
    <name type="scientific">Sesamum indicum</name>
    <name type="common">Oriental sesame</name>
    <name type="synonym">Sesamum orientale</name>
    <dbReference type="NCBI Taxonomy" id="4182"/>
    <lineage>
        <taxon>Eukaryota</taxon>
        <taxon>Viridiplantae</taxon>
        <taxon>Streptophyta</taxon>
        <taxon>Embryophyta</taxon>
        <taxon>Tracheophyta</taxon>
        <taxon>Spermatophyta</taxon>
        <taxon>Magnoliopsida</taxon>
        <taxon>eudicotyledons</taxon>
        <taxon>Gunneridae</taxon>
        <taxon>Pentapetalae</taxon>
        <taxon>asterids</taxon>
        <taxon>lamiids</taxon>
        <taxon>Lamiales</taxon>
        <taxon>Pedaliaceae</taxon>
        <taxon>Sesamum</taxon>
    </lineage>
</organism>
<reference evidence="2" key="1">
    <citation type="submission" date="2025-08" db="UniProtKB">
        <authorList>
            <consortium name="RefSeq"/>
        </authorList>
    </citation>
    <scope>IDENTIFICATION</scope>
</reference>
<dbReference type="GO" id="GO:0009507">
    <property type="term" value="C:chloroplast"/>
    <property type="evidence" value="ECO:0007669"/>
    <property type="project" value="TreeGrafter"/>
</dbReference>
<dbReference type="OrthoDB" id="1576084at2759"/>
<gene>
    <name evidence="2" type="primary">LOC105160786</name>
</gene>
<protein>
    <submittedName>
        <fullName evidence="2">Uncharacterized protein LOC105160786</fullName>
    </submittedName>
</protein>
<evidence type="ECO:0000313" key="1">
    <source>
        <dbReference type="Proteomes" id="UP000504604"/>
    </source>
</evidence>